<protein>
    <submittedName>
        <fullName evidence="1">Unnamed protein product</fullName>
    </submittedName>
</protein>
<comment type="caution">
    <text evidence="1">The sequence shown here is derived from an EMBL/GenBank/DDBJ whole genome shotgun (WGS) entry which is preliminary data.</text>
</comment>
<name>A0ACB5U616_AMBMO</name>
<dbReference type="Proteomes" id="UP001165064">
    <property type="component" value="Unassembled WGS sequence"/>
</dbReference>
<evidence type="ECO:0000313" key="1">
    <source>
        <dbReference type="EMBL" id="GMF03009.1"/>
    </source>
</evidence>
<gene>
    <name evidence="1" type="ORF">Amon02_001164200</name>
</gene>
<sequence length="79" mass="9071">MNEKRIKQVDSLADPRDINLYEIERKLKNTGIKLKLSELDISEQELSSLGIDNRELCNEYITENSLLQQATSSIMTSNQ</sequence>
<evidence type="ECO:0000313" key="2">
    <source>
        <dbReference type="Proteomes" id="UP001165064"/>
    </source>
</evidence>
<accession>A0ACB5U616</accession>
<keyword evidence="2" id="KW-1185">Reference proteome</keyword>
<organism evidence="1 2">
    <name type="scientific">Ambrosiozyma monospora</name>
    <name type="common">Yeast</name>
    <name type="synonym">Endomycopsis monosporus</name>
    <dbReference type="NCBI Taxonomy" id="43982"/>
    <lineage>
        <taxon>Eukaryota</taxon>
        <taxon>Fungi</taxon>
        <taxon>Dikarya</taxon>
        <taxon>Ascomycota</taxon>
        <taxon>Saccharomycotina</taxon>
        <taxon>Pichiomycetes</taxon>
        <taxon>Pichiales</taxon>
        <taxon>Pichiaceae</taxon>
        <taxon>Ambrosiozyma</taxon>
    </lineage>
</organism>
<dbReference type="EMBL" id="BSXS01012787">
    <property type="protein sequence ID" value="GMF03009.1"/>
    <property type="molecule type" value="Genomic_DNA"/>
</dbReference>
<reference evidence="1" key="1">
    <citation type="submission" date="2023-04" db="EMBL/GenBank/DDBJ databases">
        <title>Ambrosiozyma monospora NBRC 10751.</title>
        <authorList>
            <person name="Ichikawa N."/>
            <person name="Sato H."/>
            <person name="Tonouchi N."/>
        </authorList>
    </citation>
    <scope>NUCLEOTIDE SEQUENCE</scope>
    <source>
        <strain evidence="1">NBRC 10751</strain>
    </source>
</reference>
<proteinExistence type="predicted"/>